<proteinExistence type="inferred from homology"/>
<dbReference type="PANTHER" id="PTHR31809">
    <property type="entry name" value="BUD13 HOMOLOG"/>
    <property type="match status" value="1"/>
</dbReference>
<dbReference type="PANTHER" id="PTHR31809:SF0">
    <property type="entry name" value="BUD13 HOMOLOG"/>
    <property type="match status" value="1"/>
</dbReference>
<dbReference type="RefSeq" id="XP_011098404.1">
    <property type="nucleotide sequence ID" value="XM_011100102.1"/>
</dbReference>
<evidence type="ECO:0000313" key="4">
    <source>
        <dbReference type="RefSeq" id="XP_011098404.1"/>
    </source>
</evidence>
<dbReference type="Pfam" id="PF09736">
    <property type="entry name" value="Bud13"/>
    <property type="match status" value="1"/>
</dbReference>
<dbReference type="GO" id="GO:0000398">
    <property type="term" value="P:mRNA splicing, via spliceosome"/>
    <property type="evidence" value="ECO:0007669"/>
    <property type="project" value="TreeGrafter"/>
</dbReference>
<reference evidence="4" key="1">
    <citation type="submission" date="2025-08" db="UniProtKB">
        <authorList>
            <consortium name="RefSeq"/>
        </authorList>
    </citation>
    <scope>IDENTIFICATION</scope>
</reference>
<dbReference type="GO" id="GO:0070274">
    <property type="term" value="C:RES complex"/>
    <property type="evidence" value="ECO:0007669"/>
    <property type="project" value="TreeGrafter"/>
</dbReference>
<comment type="similarity">
    <text evidence="1">Belongs to the CWC26 family.</text>
</comment>
<feature type="compositionally biased region" description="Polar residues" evidence="2">
    <location>
        <begin position="109"/>
        <end position="126"/>
    </location>
</feature>
<dbReference type="InParanoid" id="A0A6I9UBQ0"/>
<evidence type="ECO:0000313" key="3">
    <source>
        <dbReference type="Proteomes" id="UP000504604"/>
    </source>
</evidence>
<accession>A0A6I9UBQ0</accession>
<feature type="compositionally biased region" description="Basic and acidic residues" evidence="2">
    <location>
        <begin position="33"/>
        <end position="61"/>
    </location>
</feature>
<dbReference type="AlphaFoldDB" id="A0A6I9UBQ0"/>
<dbReference type="GO" id="GO:0003723">
    <property type="term" value="F:RNA binding"/>
    <property type="evidence" value="ECO:0007669"/>
    <property type="project" value="TreeGrafter"/>
</dbReference>
<dbReference type="OrthoDB" id="6022at2759"/>
<feature type="region of interest" description="Disordered" evidence="2">
    <location>
        <begin position="1"/>
        <end position="192"/>
    </location>
</feature>
<evidence type="ECO:0000256" key="1">
    <source>
        <dbReference type="ARBA" id="ARBA00011069"/>
    </source>
</evidence>
<sequence>MVGTYFAQNDDGEKKESKPGILLVDEDPVWQKPVKEEQDSSDEEKPQVDEDIEVKRMRRLEQLGTGRPFGAISEDGSGCDSVSNAPNNMKPEHQNYDISPPRRSRLRNDTPSPRPEQQSDVSSDANFSPPRQYHKHYWGPPRNAKNERSGSIVSAMKSIHDLDDYDTVDPAPSVSDLSPPRKRRNESPILTTGERISKEEFLKSRKKEFRKEEKPKEIKLEWGKGLAQKWEAEARVQEIEKEKDKPFARSRDDPDLDAMLKERLRWGDPMAHLVKRKHLEPVLPDLGDNEKMKESGFIIPQDIPSHSWIRRGLDAAPNCYGIKPGRHWDGVDRSYGYDKELFKQMNEKRATVREAYGWS</sequence>
<dbReference type="InterPro" id="IPR051112">
    <property type="entry name" value="CWC26_splicing_factor"/>
</dbReference>
<dbReference type="InterPro" id="IPR018609">
    <property type="entry name" value="Bud13"/>
</dbReference>
<protein>
    <submittedName>
        <fullName evidence="4">BUD13 homolog</fullName>
    </submittedName>
</protein>
<dbReference type="GO" id="GO:0005684">
    <property type="term" value="C:U2-type spliceosomal complex"/>
    <property type="evidence" value="ECO:0007669"/>
    <property type="project" value="TreeGrafter"/>
</dbReference>
<organism evidence="3 4">
    <name type="scientific">Sesamum indicum</name>
    <name type="common">Oriental sesame</name>
    <name type="synonym">Sesamum orientale</name>
    <dbReference type="NCBI Taxonomy" id="4182"/>
    <lineage>
        <taxon>Eukaryota</taxon>
        <taxon>Viridiplantae</taxon>
        <taxon>Streptophyta</taxon>
        <taxon>Embryophyta</taxon>
        <taxon>Tracheophyta</taxon>
        <taxon>Spermatophyta</taxon>
        <taxon>Magnoliopsida</taxon>
        <taxon>eudicotyledons</taxon>
        <taxon>Gunneridae</taxon>
        <taxon>Pentapetalae</taxon>
        <taxon>asterids</taxon>
        <taxon>lamiids</taxon>
        <taxon>Lamiales</taxon>
        <taxon>Pedaliaceae</taxon>
        <taxon>Sesamum</taxon>
    </lineage>
</organism>
<dbReference type="FunCoup" id="A0A6I9UBQ0">
    <property type="interactions" value="2849"/>
</dbReference>
<evidence type="ECO:0000256" key="2">
    <source>
        <dbReference type="SAM" id="MobiDB-lite"/>
    </source>
</evidence>
<gene>
    <name evidence="4" type="primary">LOC105177079</name>
</gene>
<dbReference type="KEGG" id="sind:105177079"/>
<dbReference type="GeneID" id="105177079"/>
<dbReference type="Proteomes" id="UP000504604">
    <property type="component" value="Linkage group LG14"/>
</dbReference>
<name>A0A6I9UBQ0_SESIN</name>
<keyword evidence="3" id="KW-1185">Reference proteome</keyword>